<dbReference type="InterPro" id="IPR001040">
    <property type="entry name" value="TIF_eIF_4E"/>
</dbReference>
<dbReference type="GO" id="GO:0000340">
    <property type="term" value="F:RNA 7-methylguanosine cap binding"/>
    <property type="evidence" value="ECO:0007669"/>
    <property type="project" value="TreeGrafter"/>
</dbReference>
<sequence>MSSDPSSASPHALARAWTVYYSHRSPTQRVANYEEAIKKLATFSTVEEFWSVYSRLKRPNDLEPVSDYHLFRAGVRPVWEDPANITGGKWMIRFKKGISGRFWEDMILGLIGEQFADPINGLVLSIRANEDILSVWHPASAADGAANLRIYDTIKRVLNLPDGALLEYKEHNESLRMASSFRNTDVFR</sequence>
<dbReference type="AlphaFoldDB" id="A0A0L0RVP7"/>
<dbReference type="OrthoDB" id="590761at2759"/>
<evidence type="ECO:0000256" key="1">
    <source>
        <dbReference type="RuleBase" id="RU004374"/>
    </source>
</evidence>
<evidence type="ECO:0000313" key="2">
    <source>
        <dbReference type="EMBL" id="KNE54156.1"/>
    </source>
</evidence>
<comment type="similarity">
    <text evidence="1">Belongs to the eukaryotic initiation factor 4E family.</text>
</comment>
<keyword evidence="3" id="KW-1185">Reference proteome</keyword>
<dbReference type="InterPro" id="IPR023398">
    <property type="entry name" value="TIF_eIF4e-like"/>
</dbReference>
<reference evidence="2 3" key="1">
    <citation type="submission" date="2009-11" db="EMBL/GenBank/DDBJ databases">
        <title>Annotation of Allomyces macrogynus ATCC 38327.</title>
        <authorList>
            <consortium name="The Broad Institute Genome Sequencing Platform"/>
            <person name="Russ C."/>
            <person name="Cuomo C."/>
            <person name="Burger G."/>
            <person name="Gray M.W."/>
            <person name="Holland P.W.H."/>
            <person name="King N."/>
            <person name="Lang F.B.F."/>
            <person name="Roger A.J."/>
            <person name="Ruiz-Trillo I."/>
            <person name="Young S.K."/>
            <person name="Zeng Q."/>
            <person name="Gargeya S."/>
            <person name="Fitzgerald M."/>
            <person name="Haas B."/>
            <person name="Abouelleil A."/>
            <person name="Alvarado L."/>
            <person name="Arachchi H.M."/>
            <person name="Berlin A."/>
            <person name="Chapman S.B."/>
            <person name="Gearin G."/>
            <person name="Goldberg J."/>
            <person name="Griggs A."/>
            <person name="Gujja S."/>
            <person name="Hansen M."/>
            <person name="Heiman D."/>
            <person name="Howarth C."/>
            <person name="Larimer J."/>
            <person name="Lui A."/>
            <person name="MacDonald P.J.P."/>
            <person name="McCowen C."/>
            <person name="Montmayeur A."/>
            <person name="Murphy C."/>
            <person name="Neiman D."/>
            <person name="Pearson M."/>
            <person name="Priest M."/>
            <person name="Roberts A."/>
            <person name="Saif S."/>
            <person name="Shea T."/>
            <person name="Sisk P."/>
            <person name="Stolte C."/>
            <person name="Sykes S."/>
            <person name="Wortman J."/>
            <person name="Nusbaum C."/>
            <person name="Birren B."/>
        </authorList>
    </citation>
    <scope>NUCLEOTIDE SEQUENCE [LARGE SCALE GENOMIC DNA]</scope>
    <source>
        <strain evidence="2 3">ATCC 38327</strain>
    </source>
</reference>
<dbReference type="InterPro" id="IPR019770">
    <property type="entry name" value="TIF_eIF_4E_CS"/>
</dbReference>
<dbReference type="eggNOG" id="KOG1669">
    <property type="taxonomic scope" value="Eukaryota"/>
</dbReference>
<keyword evidence="1" id="KW-0694">RNA-binding</keyword>
<keyword evidence="1" id="KW-0648">Protein biosynthesis</keyword>
<dbReference type="Proteomes" id="UP000054350">
    <property type="component" value="Unassembled WGS sequence"/>
</dbReference>
<keyword evidence="1" id="KW-0396">Initiation factor</keyword>
<dbReference type="Gene3D" id="3.30.760.10">
    <property type="entry name" value="RNA Cap, Translation Initiation Factor Eif4e"/>
    <property type="match status" value="1"/>
</dbReference>
<accession>A0A0L0RVP7</accession>
<dbReference type="GO" id="GO:0003743">
    <property type="term" value="F:translation initiation factor activity"/>
    <property type="evidence" value="ECO:0007669"/>
    <property type="project" value="UniProtKB-KW"/>
</dbReference>
<evidence type="ECO:0000313" key="3">
    <source>
        <dbReference type="Proteomes" id="UP000054350"/>
    </source>
</evidence>
<dbReference type="OMA" id="KTHNDSM"/>
<dbReference type="Pfam" id="PF01652">
    <property type="entry name" value="IF4E"/>
    <property type="match status" value="1"/>
</dbReference>
<name>A0A0L0RVP7_ALLM3</name>
<reference evidence="3" key="2">
    <citation type="submission" date="2009-11" db="EMBL/GenBank/DDBJ databases">
        <title>The Genome Sequence of Allomyces macrogynus strain ATCC 38327.</title>
        <authorList>
            <consortium name="The Broad Institute Genome Sequencing Platform"/>
            <person name="Russ C."/>
            <person name="Cuomo C."/>
            <person name="Shea T."/>
            <person name="Young S.K."/>
            <person name="Zeng Q."/>
            <person name="Koehrsen M."/>
            <person name="Haas B."/>
            <person name="Borodovsky M."/>
            <person name="Guigo R."/>
            <person name="Alvarado L."/>
            <person name="Berlin A."/>
            <person name="Borenstein D."/>
            <person name="Chen Z."/>
            <person name="Engels R."/>
            <person name="Freedman E."/>
            <person name="Gellesch M."/>
            <person name="Goldberg J."/>
            <person name="Griggs A."/>
            <person name="Gujja S."/>
            <person name="Heiman D."/>
            <person name="Hepburn T."/>
            <person name="Howarth C."/>
            <person name="Jen D."/>
            <person name="Larson L."/>
            <person name="Lewis B."/>
            <person name="Mehta T."/>
            <person name="Park D."/>
            <person name="Pearson M."/>
            <person name="Roberts A."/>
            <person name="Saif S."/>
            <person name="Shenoy N."/>
            <person name="Sisk P."/>
            <person name="Stolte C."/>
            <person name="Sykes S."/>
            <person name="Walk T."/>
            <person name="White J."/>
            <person name="Yandava C."/>
            <person name="Burger G."/>
            <person name="Gray M.W."/>
            <person name="Holland P.W.H."/>
            <person name="King N."/>
            <person name="Lang F.B.F."/>
            <person name="Roger A.J."/>
            <person name="Ruiz-Trillo I."/>
            <person name="Lander E."/>
            <person name="Nusbaum C."/>
        </authorList>
    </citation>
    <scope>NUCLEOTIDE SEQUENCE [LARGE SCALE GENOMIC DNA]</scope>
    <source>
        <strain evidence="3">ATCC 38327</strain>
    </source>
</reference>
<dbReference type="PROSITE" id="PS00813">
    <property type="entry name" value="IF4E"/>
    <property type="match status" value="1"/>
</dbReference>
<gene>
    <name evidence="2" type="ORF">AMAG_00154</name>
</gene>
<organism evidence="2 3">
    <name type="scientific">Allomyces macrogynus (strain ATCC 38327)</name>
    <name type="common">Allomyces javanicus var. macrogynus</name>
    <dbReference type="NCBI Taxonomy" id="578462"/>
    <lineage>
        <taxon>Eukaryota</taxon>
        <taxon>Fungi</taxon>
        <taxon>Fungi incertae sedis</taxon>
        <taxon>Blastocladiomycota</taxon>
        <taxon>Blastocladiomycetes</taxon>
        <taxon>Blastocladiales</taxon>
        <taxon>Blastocladiaceae</taxon>
        <taxon>Allomyces</taxon>
    </lineage>
</organism>
<dbReference type="EMBL" id="GG745328">
    <property type="protein sequence ID" value="KNE54156.1"/>
    <property type="molecule type" value="Genomic_DNA"/>
</dbReference>
<dbReference type="VEuPathDB" id="FungiDB:AMAG_00154"/>
<dbReference type="SUPFAM" id="SSF55418">
    <property type="entry name" value="eIF4e-like"/>
    <property type="match status" value="1"/>
</dbReference>
<dbReference type="PANTHER" id="PTHR11960:SF18">
    <property type="entry name" value="EUKARYOTIC TRANSLATION INITIATION FACTOR 4E HOMOLOGOUS PROTEIN, ISOFORM B"/>
    <property type="match status" value="1"/>
</dbReference>
<dbReference type="PANTHER" id="PTHR11960">
    <property type="entry name" value="EUKARYOTIC TRANSLATION INITIATION FACTOR 4E RELATED"/>
    <property type="match status" value="1"/>
</dbReference>
<protein>
    <submittedName>
        <fullName evidence="2">Uncharacterized protein</fullName>
    </submittedName>
</protein>
<proteinExistence type="inferred from homology"/>
<dbReference type="STRING" id="578462.A0A0L0RVP7"/>
<dbReference type="GO" id="GO:0016281">
    <property type="term" value="C:eukaryotic translation initiation factor 4F complex"/>
    <property type="evidence" value="ECO:0007669"/>
    <property type="project" value="TreeGrafter"/>
</dbReference>